<sequence length="55" mass="6424">MENRKETIVIHRPEELNYMLFATKSMKVRAVVDNHLGQIAATSLHEKPVEFKDEE</sequence>
<protein>
    <submittedName>
        <fullName evidence="1">Uncharacterized protein</fullName>
    </submittedName>
</protein>
<accession>A0ABQ1FGB3</accession>
<name>A0ABQ1FGB3_9BACL</name>
<dbReference type="EMBL" id="BMHE01000063">
    <property type="protein sequence ID" value="GGA11463.1"/>
    <property type="molecule type" value="Genomic_DNA"/>
</dbReference>
<organism evidence="1 2">
    <name type="scientific">Paenibacillus marchantiophytorum</name>
    <dbReference type="NCBI Taxonomy" id="1619310"/>
    <lineage>
        <taxon>Bacteria</taxon>
        <taxon>Bacillati</taxon>
        <taxon>Bacillota</taxon>
        <taxon>Bacilli</taxon>
        <taxon>Bacillales</taxon>
        <taxon>Paenibacillaceae</taxon>
        <taxon>Paenibacillus</taxon>
    </lineage>
</organism>
<evidence type="ECO:0000313" key="2">
    <source>
        <dbReference type="Proteomes" id="UP000615455"/>
    </source>
</evidence>
<proteinExistence type="predicted"/>
<keyword evidence="2" id="KW-1185">Reference proteome</keyword>
<comment type="caution">
    <text evidence="1">The sequence shown here is derived from an EMBL/GenBank/DDBJ whole genome shotgun (WGS) entry which is preliminary data.</text>
</comment>
<dbReference type="Proteomes" id="UP000615455">
    <property type="component" value="Unassembled WGS sequence"/>
</dbReference>
<evidence type="ECO:0000313" key="1">
    <source>
        <dbReference type="EMBL" id="GGA11463.1"/>
    </source>
</evidence>
<gene>
    <name evidence="1" type="ORF">GCM10008018_65700</name>
</gene>
<reference evidence="2" key="1">
    <citation type="journal article" date="2019" name="Int. J. Syst. Evol. Microbiol.">
        <title>The Global Catalogue of Microorganisms (GCM) 10K type strain sequencing project: providing services to taxonomists for standard genome sequencing and annotation.</title>
        <authorList>
            <consortium name="The Broad Institute Genomics Platform"/>
            <consortium name="The Broad Institute Genome Sequencing Center for Infectious Disease"/>
            <person name="Wu L."/>
            <person name="Ma J."/>
        </authorList>
    </citation>
    <scope>NUCLEOTIDE SEQUENCE [LARGE SCALE GENOMIC DNA]</scope>
    <source>
        <strain evidence="2">CGMCC 1.15043</strain>
    </source>
</reference>